<dbReference type="AlphaFoldDB" id="A0A1R3GM34"/>
<sequence length="181" mass="20525">MEENSPRVPRKEEGATRKGRYAVDEGGEVIECSGKYCRSCTAGVIADCVALCCCPCALFNLLTLALVKVPWKMGRKCLGLGKKKRKKLEMKRKCKKNSESSVNGDHHQFGNLNLRERVRLEEGMWEISTVFGDDFGEEEFEQEELDEEMGNFSARFEAERVWLELYQVGHLGFGRVSFTGI</sequence>
<proteinExistence type="predicted"/>
<dbReference type="STRING" id="210143.A0A1R3GM34"/>
<evidence type="ECO:0000313" key="1">
    <source>
        <dbReference type="EMBL" id="OMO59165.1"/>
    </source>
</evidence>
<evidence type="ECO:0000313" key="2">
    <source>
        <dbReference type="Proteomes" id="UP000188268"/>
    </source>
</evidence>
<comment type="caution">
    <text evidence="1">The sequence shown here is derived from an EMBL/GenBank/DDBJ whole genome shotgun (WGS) entry which is preliminary data.</text>
</comment>
<dbReference type="PANTHER" id="PTHR33264">
    <property type="entry name" value="EXPRESSED PROTEIN"/>
    <property type="match status" value="1"/>
</dbReference>
<dbReference type="Proteomes" id="UP000188268">
    <property type="component" value="Unassembled WGS sequence"/>
</dbReference>
<organism evidence="1 2">
    <name type="scientific">Corchorus capsularis</name>
    <name type="common">Jute</name>
    <dbReference type="NCBI Taxonomy" id="210143"/>
    <lineage>
        <taxon>Eukaryota</taxon>
        <taxon>Viridiplantae</taxon>
        <taxon>Streptophyta</taxon>
        <taxon>Embryophyta</taxon>
        <taxon>Tracheophyta</taxon>
        <taxon>Spermatophyta</taxon>
        <taxon>Magnoliopsida</taxon>
        <taxon>eudicotyledons</taxon>
        <taxon>Gunneridae</taxon>
        <taxon>Pentapetalae</taxon>
        <taxon>rosids</taxon>
        <taxon>malvids</taxon>
        <taxon>Malvales</taxon>
        <taxon>Malvaceae</taxon>
        <taxon>Grewioideae</taxon>
        <taxon>Apeibeae</taxon>
        <taxon>Corchorus</taxon>
    </lineage>
</organism>
<accession>A0A1R3GM34</accession>
<dbReference type="EMBL" id="AWWV01014021">
    <property type="protein sequence ID" value="OMO59165.1"/>
    <property type="molecule type" value="Genomic_DNA"/>
</dbReference>
<reference evidence="1 2" key="1">
    <citation type="submission" date="2013-09" db="EMBL/GenBank/DDBJ databases">
        <title>Corchorus capsularis genome sequencing.</title>
        <authorList>
            <person name="Alam M."/>
            <person name="Haque M.S."/>
            <person name="Islam M.S."/>
            <person name="Emdad E.M."/>
            <person name="Islam M.M."/>
            <person name="Ahmed B."/>
            <person name="Halim A."/>
            <person name="Hossen Q.M.M."/>
            <person name="Hossain M.Z."/>
            <person name="Ahmed R."/>
            <person name="Khan M.M."/>
            <person name="Islam R."/>
            <person name="Rashid M.M."/>
            <person name="Khan S.A."/>
            <person name="Rahman M.S."/>
            <person name="Alam M."/>
        </authorList>
    </citation>
    <scope>NUCLEOTIDE SEQUENCE [LARGE SCALE GENOMIC DNA]</scope>
    <source>
        <strain evidence="2">cv. CVL-1</strain>
        <tissue evidence="1">Whole seedling</tissue>
    </source>
</reference>
<dbReference type="PANTHER" id="PTHR33264:SF6">
    <property type="entry name" value="OS01G0638800 PROTEIN"/>
    <property type="match status" value="1"/>
</dbReference>
<dbReference type="OrthoDB" id="689054at2759"/>
<dbReference type="OMA" id="HNQRPET"/>
<gene>
    <name evidence="1" type="ORF">CCACVL1_25035</name>
</gene>
<keyword evidence="2" id="KW-1185">Reference proteome</keyword>
<dbReference type="Gramene" id="OMO59165">
    <property type="protein sequence ID" value="OMO59165"/>
    <property type="gene ID" value="CCACVL1_25035"/>
</dbReference>
<name>A0A1R3GM34_COCAP</name>
<protein>
    <submittedName>
        <fullName evidence="1">Uncharacterized protein</fullName>
    </submittedName>
</protein>